<evidence type="ECO:0000256" key="1">
    <source>
        <dbReference type="ARBA" id="ARBA00008061"/>
    </source>
</evidence>
<dbReference type="PANTHER" id="PTHR10357:SF184">
    <property type="entry name" value="OLIGO-1,6-GLUCOSIDASE 1"/>
    <property type="match status" value="1"/>
</dbReference>
<evidence type="ECO:0000313" key="8">
    <source>
        <dbReference type="Proteomes" id="UP001597497"/>
    </source>
</evidence>
<keyword evidence="8" id="KW-1185">Reference proteome</keyword>
<dbReference type="InterPro" id="IPR017853">
    <property type="entry name" value="GH"/>
</dbReference>
<dbReference type="InterPro" id="IPR032091">
    <property type="entry name" value="Malt_amylase-like_C"/>
</dbReference>
<dbReference type="SUPFAM" id="SSF51445">
    <property type="entry name" value="(Trans)glycosidases"/>
    <property type="match status" value="1"/>
</dbReference>
<reference evidence="8" key="1">
    <citation type="journal article" date="2019" name="Int. J. Syst. Evol. Microbiol.">
        <title>The Global Catalogue of Microorganisms (GCM) 10K type strain sequencing project: providing services to taxonomists for standard genome sequencing and annotation.</title>
        <authorList>
            <consortium name="The Broad Institute Genomics Platform"/>
            <consortium name="The Broad Institute Genome Sequencing Center for Infectious Disease"/>
            <person name="Wu L."/>
            <person name="Ma J."/>
        </authorList>
    </citation>
    <scope>NUCLEOTIDE SEQUENCE [LARGE SCALE GENOMIC DNA]</scope>
    <source>
        <strain evidence="8">KCTC 33676</strain>
    </source>
</reference>
<feature type="domain" description="Glycosyl hydrolase family 13 catalytic" evidence="6">
    <location>
        <begin position="13"/>
        <end position="421"/>
    </location>
</feature>
<organism evidence="7 8">
    <name type="scientific">Marinicrinis sediminis</name>
    <dbReference type="NCBI Taxonomy" id="1652465"/>
    <lineage>
        <taxon>Bacteria</taxon>
        <taxon>Bacillati</taxon>
        <taxon>Bacillota</taxon>
        <taxon>Bacilli</taxon>
        <taxon>Bacillales</taxon>
        <taxon>Paenibacillaceae</taxon>
    </lineage>
</organism>
<dbReference type="RefSeq" id="WP_379928462.1">
    <property type="nucleotide sequence ID" value="NZ_JBHUMM010000007.1"/>
</dbReference>
<evidence type="ECO:0000256" key="4">
    <source>
        <dbReference type="ARBA" id="ARBA00036217"/>
    </source>
</evidence>
<dbReference type="InterPro" id="IPR013780">
    <property type="entry name" value="Glyco_hydro_b"/>
</dbReference>
<dbReference type="InterPro" id="IPR006047">
    <property type="entry name" value="GH13_cat_dom"/>
</dbReference>
<comment type="caution">
    <text evidence="7">The sequence shown here is derived from an EMBL/GenBank/DDBJ whole genome shotgun (WGS) entry which is preliminary data.</text>
</comment>
<dbReference type="PANTHER" id="PTHR10357">
    <property type="entry name" value="ALPHA-AMYLASE FAMILY MEMBER"/>
    <property type="match status" value="1"/>
</dbReference>
<proteinExistence type="inferred from homology"/>
<dbReference type="Pfam" id="PF16657">
    <property type="entry name" value="Malt_amylase_C"/>
    <property type="match status" value="1"/>
</dbReference>
<comment type="similarity">
    <text evidence="1">Belongs to the glycosyl hydrolase 13 family.</text>
</comment>
<dbReference type="SMART" id="SM00642">
    <property type="entry name" value="Aamy"/>
    <property type="match status" value="1"/>
</dbReference>
<dbReference type="SUPFAM" id="SSF51011">
    <property type="entry name" value="Glycosyl hydrolase domain"/>
    <property type="match status" value="1"/>
</dbReference>
<evidence type="ECO:0000256" key="5">
    <source>
        <dbReference type="ARBA" id="ARBA00038939"/>
    </source>
</evidence>
<dbReference type="EMBL" id="JBHUMM010000007">
    <property type="protein sequence ID" value="MFD2670880.1"/>
    <property type="molecule type" value="Genomic_DNA"/>
</dbReference>
<keyword evidence="2" id="KW-0378">Hydrolase</keyword>
<evidence type="ECO:0000313" key="7">
    <source>
        <dbReference type="EMBL" id="MFD2670880.1"/>
    </source>
</evidence>
<dbReference type="Gene3D" id="2.60.40.1180">
    <property type="entry name" value="Golgi alpha-mannosidase II"/>
    <property type="match status" value="1"/>
</dbReference>
<dbReference type="Pfam" id="PF00128">
    <property type="entry name" value="Alpha-amylase"/>
    <property type="match status" value="1"/>
</dbReference>
<keyword evidence="3" id="KW-0326">Glycosidase</keyword>
<evidence type="ECO:0000259" key="6">
    <source>
        <dbReference type="SMART" id="SM00642"/>
    </source>
</evidence>
<dbReference type="NCBIfam" id="NF008183">
    <property type="entry name" value="PRK10933.1"/>
    <property type="match status" value="1"/>
</dbReference>
<sequence>MKRTWWKESVAYQIYPRSFMDSNGDGIGDLQGVISKLDYLNQLGVDVIWICPIYDSPNDDNGYDIRNYYDIMREFGTMADFEELLAQAHERGLKIIMDLVVNHTSDEHPWFIESRQSPESEKRDYYIWQDGEKGQLPNNWESFFSGPVWEWDEASQSHYLHLFSRKQPDLNWENPKVVEEIHAMVKWWLDKGIDGFRVDAINHIGKAKGYPNAPNPDKLDVVPAHYYFLNLPLVHDKLREMNENVFSHYDIMTVGEAPGTSPREALLYVEEARKELDMVFHFEHMNMDHPGGSQGKWGLKPFPLTRLKQVMTRWQEELHGKGWNANYLSNHDQPRQVSRFGDEGEYRTKSAKMLATFIHTLEGTPFIYQGEEIGMTNVKFDSIAAYRDVEIRNYHQAQRKRGKSEADILKAVWVKGRDNARTPMQWDDSAQAGFTTGEPWIAVNDNYRAINVEQALQDPSSVFYYYQKLIALRKQSDAWVYGRYELLLEEHPDIYAYTRTSAEEKLLIILNFSAREVSLQLPDGLVKASPELLITNADEAEAAKQADLSARMLEPYEAAVYRI</sequence>
<dbReference type="CDD" id="cd11333">
    <property type="entry name" value="AmyAc_SI_OligoGlu_DGase"/>
    <property type="match status" value="1"/>
</dbReference>
<evidence type="ECO:0000256" key="2">
    <source>
        <dbReference type="ARBA" id="ARBA00022801"/>
    </source>
</evidence>
<dbReference type="InterPro" id="IPR045857">
    <property type="entry name" value="O16G_dom_2"/>
</dbReference>
<protein>
    <recommendedName>
        <fullName evidence="5">oligo-1,6-glucosidase</fullName>
        <ecNumber evidence="5">3.2.1.10</ecNumber>
    </recommendedName>
</protein>
<evidence type="ECO:0000256" key="3">
    <source>
        <dbReference type="ARBA" id="ARBA00023295"/>
    </source>
</evidence>
<dbReference type="Gene3D" id="3.20.20.80">
    <property type="entry name" value="Glycosidases"/>
    <property type="match status" value="1"/>
</dbReference>
<dbReference type="EC" id="3.2.1.10" evidence="5"/>
<gene>
    <name evidence="7" type="ORF">ACFSUC_04570</name>
</gene>
<dbReference type="Gene3D" id="3.90.400.10">
    <property type="entry name" value="Oligo-1,6-glucosidase, Domain 2"/>
    <property type="match status" value="1"/>
</dbReference>
<comment type="catalytic activity">
    <reaction evidence="4">
        <text>Hydrolysis of (1-&gt;6)-alpha-D-glucosidic linkages in some oligosaccharides produced from starch and glycogen by alpha-amylase, and in isomaltose.</text>
        <dbReference type="EC" id="3.2.1.10"/>
    </reaction>
</comment>
<name>A0ABW5R808_9BACL</name>
<dbReference type="Proteomes" id="UP001597497">
    <property type="component" value="Unassembled WGS sequence"/>
</dbReference>
<accession>A0ABW5R808</accession>